<dbReference type="Pfam" id="PF02333">
    <property type="entry name" value="Phytase"/>
    <property type="match status" value="1"/>
</dbReference>
<sequence length="124" mass="13797">AADDPAIWVHEKHPEKSKLITTNKKSGLVVYDLDGKQLHSYEFGKLNNVDLRYDFPLNGEKIDIAAASNRSEGKNTIEVYAIDGDKGKLKSITDPKHPISTNISEVYGFSLYHSQKTGAFYALV</sequence>
<protein>
    <submittedName>
        <fullName evidence="2">Phytase</fullName>
    </submittedName>
</protein>
<feature type="domain" description="BPP" evidence="1">
    <location>
        <begin position="1"/>
        <end position="124"/>
    </location>
</feature>
<dbReference type="GO" id="GO:0016158">
    <property type="term" value="F:inositol hexakisphosphate 3-phosphatase activity"/>
    <property type="evidence" value="ECO:0007669"/>
    <property type="project" value="InterPro"/>
</dbReference>
<feature type="non-terminal residue" evidence="2">
    <location>
        <position position="124"/>
    </location>
</feature>
<comment type="caution">
    <text evidence="2">The sequence shown here is derived from an EMBL/GenBank/DDBJ whole genome shotgun (WGS) entry which is preliminary data.</text>
</comment>
<accession>A0AAE3WNT3</accession>
<dbReference type="Proteomes" id="UP001182042">
    <property type="component" value="Unassembled WGS sequence"/>
</dbReference>
<proteinExistence type="predicted"/>
<dbReference type="InterPro" id="IPR003431">
    <property type="entry name" value="B-propeller_Phytase"/>
</dbReference>
<dbReference type="PROSITE" id="PS51662">
    <property type="entry name" value="BP_PHYTASE"/>
    <property type="match status" value="1"/>
</dbReference>
<dbReference type="AlphaFoldDB" id="A0AAE3WNT3"/>
<evidence type="ECO:0000313" key="3">
    <source>
        <dbReference type="Proteomes" id="UP001182042"/>
    </source>
</evidence>
<evidence type="ECO:0000259" key="1">
    <source>
        <dbReference type="PROSITE" id="PS51662"/>
    </source>
</evidence>
<gene>
    <name evidence="2" type="ORF">FO508_19290</name>
</gene>
<dbReference type="EMBL" id="VKQA01000114">
    <property type="protein sequence ID" value="MDR4252435.1"/>
    <property type="molecule type" value="Genomic_DNA"/>
</dbReference>
<dbReference type="Gene3D" id="2.120.10.30">
    <property type="entry name" value="TolB, C-terminal domain"/>
    <property type="match status" value="1"/>
</dbReference>
<dbReference type="InterPro" id="IPR011042">
    <property type="entry name" value="6-blade_b-propeller_TolB-like"/>
</dbReference>
<dbReference type="SUPFAM" id="SSF50956">
    <property type="entry name" value="Thermostable phytase (3-phytase)"/>
    <property type="match status" value="1"/>
</dbReference>
<dbReference type="RefSeq" id="WP_309416450.1">
    <property type="nucleotide sequence ID" value="NZ_VKQA01000114.1"/>
</dbReference>
<evidence type="ECO:0000313" key="2">
    <source>
        <dbReference type="EMBL" id="MDR4252435.1"/>
    </source>
</evidence>
<name>A0AAE3WNT3_BACPU</name>
<organism evidence="2 3">
    <name type="scientific">Bacillus pumilus</name>
    <name type="common">Bacillus mesentericus</name>
    <dbReference type="NCBI Taxonomy" id="1408"/>
    <lineage>
        <taxon>Bacteria</taxon>
        <taxon>Bacillati</taxon>
        <taxon>Bacillota</taxon>
        <taxon>Bacilli</taxon>
        <taxon>Bacillales</taxon>
        <taxon>Bacillaceae</taxon>
        <taxon>Bacillus</taxon>
    </lineage>
</organism>
<reference evidence="2" key="1">
    <citation type="submission" date="2019-07" db="EMBL/GenBank/DDBJ databases">
        <title>Phylogenomic Reclassification of ATCC Bacillus Strains and Various Taxa within the Genus Bacillus.</title>
        <authorList>
            <person name="Riojas M.A."/>
            <person name="Frank A.M."/>
            <person name="Fenn S.L."/>
            <person name="King S."/>
            <person name="Brower S."/>
            <person name="Hazbon M.H."/>
        </authorList>
    </citation>
    <scope>NUCLEOTIDE SEQUENCE</scope>
    <source>
        <strain evidence="2">ATCC 27142</strain>
    </source>
</reference>
<feature type="non-terminal residue" evidence="2">
    <location>
        <position position="1"/>
    </location>
</feature>